<feature type="compositionally biased region" description="Low complexity" evidence="1">
    <location>
        <begin position="198"/>
        <end position="222"/>
    </location>
</feature>
<evidence type="ECO:0000256" key="1">
    <source>
        <dbReference type="SAM" id="MobiDB-lite"/>
    </source>
</evidence>
<dbReference type="Proteomes" id="UP001221757">
    <property type="component" value="Unassembled WGS sequence"/>
</dbReference>
<name>A0AAD7DXK7_MYCRO</name>
<feature type="region of interest" description="Disordered" evidence="1">
    <location>
        <begin position="64"/>
        <end position="89"/>
    </location>
</feature>
<proteinExistence type="predicted"/>
<feature type="region of interest" description="Disordered" evidence="1">
    <location>
        <begin position="185"/>
        <end position="318"/>
    </location>
</feature>
<feature type="compositionally biased region" description="Polar residues" evidence="1">
    <location>
        <begin position="64"/>
        <end position="86"/>
    </location>
</feature>
<gene>
    <name evidence="2" type="ORF">B0H17DRAFT_1194713</name>
</gene>
<dbReference type="EMBL" id="JARKIE010000015">
    <property type="protein sequence ID" value="KAJ7702195.1"/>
    <property type="molecule type" value="Genomic_DNA"/>
</dbReference>
<evidence type="ECO:0000313" key="3">
    <source>
        <dbReference type="Proteomes" id="UP001221757"/>
    </source>
</evidence>
<reference evidence="2" key="1">
    <citation type="submission" date="2023-03" db="EMBL/GenBank/DDBJ databases">
        <title>Massive genome expansion in bonnet fungi (Mycena s.s.) driven by repeated elements and novel gene families across ecological guilds.</title>
        <authorList>
            <consortium name="Lawrence Berkeley National Laboratory"/>
            <person name="Harder C.B."/>
            <person name="Miyauchi S."/>
            <person name="Viragh M."/>
            <person name="Kuo A."/>
            <person name="Thoen E."/>
            <person name="Andreopoulos B."/>
            <person name="Lu D."/>
            <person name="Skrede I."/>
            <person name="Drula E."/>
            <person name="Henrissat B."/>
            <person name="Morin E."/>
            <person name="Kohler A."/>
            <person name="Barry K."/>
            <person name="LaButti K."/>
            <person name="Morin E."/>
            <person name="Salamov A."/>
            <person name="Lipzen A."/>
            <person name="Mereny Z."/>
            <person name="Hegedus B."/>
            <person name="Baldrian P."/>
            <person name="Stursova M."/>
            <person name="Weitz H."/>
            <person name="Taylor A."/>
            <person name="Grigoriev I.V."/>
            <person name="Nagy L.G."/>
            <person name="Martin F."/>
            <person name="Kauserud H."/>
        </authorList>
    </citation>
    <scope>NUCLEOTIDE SEQUENCE</scope>
    <source>
        <strain evidence="2">CBHHK067</strain>
    </source>
</reference>
<dbReference type="AlphaFoldDB" id="A0AAD7DXK7"/>
<evidence type="ECO:0000313" key="2">
    <source>
        <dbReference type="EMBL" id="KAJ7702195.1"/>
    </source>
</evidence>
<feature type="compositionally biased region" description="Acidic residues" evidence="1">
    <location>
        <begin position="275"/>
        <end position="302"/>
    </location>
</feature>
<feature type="compositionally biased region" description="Polar residues" evidence="1">
    <location>
        <begin position="225"/>
        <end position="247"/>
    </location>
</feature>
<keyword evidence="3" id="KW-1185">Reference proteome</keyword>
<feature type="region of interest" description="Disordered" evidence="1">
    <location>
        <begin position="1"/>
        <end position="29"/>
    </location>
</feature>
<accession>A0AAD7DXK7</accession>
<protein>
    <submittedName>
        <fullName evidence="2">Uncharacterized protein</fullName>
    </submittedName>
</protein>
<organism evidence="2 3">
    <name type="scientific">Mycena rosella</name>
    <name type="common">Pink bonnet</name>
    <name type="synonym">Agaricus rosellus</name>
    <dbReference type="NCBI Taxonomy" id="1033263"/>
    <lineage>
        <taxon>Eukaryota</taxon>
        <taxon>Fungi</taxon>
        <taxon>Dikarya</taxon>
        <taxon>Basidiomycota</taxon>
        <taxon>Agaricomycotina</taxon>
        <taxon>Agaricomycetes</taxon>
        <taxon>Agaricomycetidae</taxon>
        <taxon>Agaricales</taxon>
        <taxon>Marasmiineae</taxon>
        <taxon>Mycenaceae</taxon>
        <taxon>Mycena</taxon>
    </lineage>
</organism>
<comment type="caution">
    <text evidence="2">The sequence shown here is derived from an EMBL/GenBank/DDBJ whole genome shotgun (WGS) entry which is preliminary data.</text>
</comment>
<sequence>MTERKKRKNAGGAPSNHPPKKAKTPDCTVCPGSPDPLQCMHTEAGRTFLATRTALLSKTHVVTPTKPTSAWGEQTPQSFTGSSPDSSPAPYRAPNAPLNPYIRGGGIMQPQFHPQQFPPQFPPQYAPQFHQGYPAYGGYAYGGWPGYPPLVRDIRRLVSRTTPTTVQSQESVAGVQPERLTDLQTTLLPPRTPPQIDPLLSEPSSAHPPASTSTTSEPSSAHRPASTSTISEPSSAHRPASTSATSADTDEASIDGRPTVASGRQGGPEPAGGESDGDGEGNGEGDGEGDDDDKDDDEEDSTGESTSGGNGGLKARNKHVTAGNPLYEWVDGVMRGKSKLKVYRRRPLPATLHKEPSRRFNKIIPDIIARCEHLGAETGCYILISAAHRGAGNPPIHYTSNALRKDALPEATQMINTFQQTIGVLRRAHSTQAKLYTQDVMKLEAELAEVAAAEEKARLALAASTSQITLQAEVIAALQARLAGQAMPLPDEASGSAI</sequence>